<dbReference type="EMBL" id="JAQMTU010000075">
    <property type="protein sequence ID" value="MDB9487385.1"/>
    <property type="molecule type" value="Genomic_DNA"/>
</dbReference>
<keyword evidence="3" id="KW-1185">Reference proteome</keyword>
<dbReference type="InterPro" id="IPR007842">
    <property type="entry name" value="HEPN_dom"/>
</dbReference>
<dbReference type="SUPFAM" id="SSF81593">
    <property type="entry name" value="Nucleotidyltransferase substrate binding subunit/domain"/>
    <property type="match status" value="1"/>
</dbReference>
<dbReference type="Gene3D" id="1.20.120.330">
    <property type="entry name" value="Nucleotidyltransferases domain 2"/>
    <property type="match status" value="1"/>
</dbReference>
<dbReference type="RefSeq" id="WP_035367567.1">
    <property type="nucleotide sequence ID" value="NZ_JAQMTU010000075.1"/>
</dbReference>
<feature type="domain" description="HEPN" evidence="1">
    <location>
        <begin position="7"/>
        <end position="124"/>
    </location>
</feature>
<dbReference type="Pfam" id="PF05168">
    <property type="entry name" value="HEPN"/>
    <property type="match status" value="1"/>
</dbReference>
<protein>
    <submittedName>
        <fullName evidence="2">HEPN domain-containing protein</fullName>
    </submittedName>
</protein>
<sequence>MLSESFPQAAARHLHDAKILLDKQRWDNAVYLAGYVVECGFKVLVEVYIPEGKTAVKKYGHDLTELQGKAMDRLRLIYPVLMQLPASRTMGTVLDQYHPERRYYKSGIWNNDQAEKAVNRAEEIYQEIIPKLVLDGRLSSKEL</sequence>
<name>A0ABT5A605_9CYAN</name>
<evidence type="ECO:0000313" key="2">
    <source>
        <dbReference type="EMBL" id="MDB9487385.1"/>
    </source>
</evidence>
<reference evidence="2 3" key="1">
    <citation type="submission" date="2023-01" db="EMBL/GenBank/DDBJ databases">
        <title>Genomes from the Australian National Cyanobacteria Reference Collection.</title>
        <authorList>
            <person name="Willis A."/>
            <person name="Lee E.M.F."/>
        </authorList>
    </citation>
    <scope>NUCLEOTIDE SEQUENCE [LARGE SCALE GENOMIC DNA]</scope>
    <source>
        <strain evidence="2 3">CS-537/01</strain>
    </source>
</reference>
<dbReference type="Proteomes" id="UP001212123">
    <property type="component" value="Unassembled WGS sequence"/>
</dbReference>
<gene>
    <name evidence="2" type="ORF">PN492_12645</name>
</gene>
<organism evidence="2 3">
    <name type="scientific">Dolichospermum circinale CS-537/01</name>
    <dbReference type="NCBI Taxonomy" id="3021739"/>
    <lineage>
        <taxon>Bacteria</taxon>
        <taxon>Bacillati</taxon>
        <taxon>Cyanobacteriota</taxon>
        <taxon>Cyanophyceae</taxon>
        <taxon>Nostocales</taxon>
        <taxon>Aphanizomenonaceae</taxon>
        <taxon>Dolichospermum</taxon>
        <taxon>Dolichospermum circinale</taxon>
    </lineage>
</organism>
<accession>A0ABT5A605</accession>
<comment type="caution">
    <text evidence="2">The sequence shown here is derived from an EMBL/GenBank/DDBJ whole genome shotgun (WGS) entry which is preliminary data.</text>
</comment>
<proteinExistence type="predicted"/>
<evidence type="ECO:0000259" key="1">
    <source>
        <dbReference type="PROSITE" id="PS50910"/>
    </source>
</evidence>
<evidence type="ECO:0000313" key="3">
    <source>
        <dbReference type="Proteomes" id="UP001212123"/>
    </source>
</evidence>
<dbReference type="PROSITE" id="PS50910">
    <property type="entry name" value="HEPN"/>
    <property type="match status" value="1"/>
</dbReference>